<dbReference type="Proteomes" id="UP000006468">
    <property type="component" value="Chromosome"/>
</dbReference>
<evidence type="ECO:0000313" key="2">
    <source>
        <dbReference type="Proteomes" id="UP000006468"/>
    </source>
</evidence>
<organism evidence="1 2">
    <name type="scientific">Novacetimonas hansenii ATCC 23769</name>
    <dbReference type="NCBI Taxonomy" id="714995"/>
    <lineage>
        <taxon>Bacteria</taxon>
        <taxon>Pseudomonadati</taxon>
        <taxon>Pseudomonadota</taxon>
        <taxon>Alphaproteobacteria</taxon>
        <taxon>Acetobacterales</taxon>
        <taxon>Acetobacteraceae</taxon>
        <taxon>Novacetimonas</taxon>
    </lineage>
</organism>
<comment type="caution">
    <text evidence="1">The sequence shown here is derived from an EMBL/GenBank/DDBJ whole genome shotgun (WGS) entry which is preliminary data.</text>
</comment>
<protein>
    <submittedName>
        <fullName evidence="1">Uncharacterized protein</fullName>
    </submittedName>
</protein>
<dbReference type="RefSeq" id="WP_003621820.1">
    <property type="nucleotide sequence ID" value="NZ_CM000920.1"/>
</dbReference>
<gene>
    <name evidence="1" type="ORF">GXY_15242</name>
</gene>
<reference evidence="1 2" key="1">
    <citation type="journal article" date="2010" name="J. Bacteriol.">
        <title>Genome sequence of a cellulose-producing bacterium, Gluconacetobacter hansenii ATCC 23769.</title>
        <authorList>
            <person name="Iyer P.R."/>
            <person name="Geib S.M."/>
            <person name="Catchmark J."/>
            <person name="Kao T.H."/>
            <person name="Tien M."/>
        </authorList>
    </citation>
    <scope>NUCLEOTIDE SEQUENCE [LARGE SCALE GENOMIC DNA]</scope>
    <source>
        <strain evidence="1 2">ATCC 23769</strain>
    </source>
</reference>
<dbReference type="GeneID" id="61366429"/>
<dbReference type="EMBL" id="ADTV01000064">
    <property type="protein sequence ID" value="EFG83062.1"/>
    <property type="molecule type" value="Genomic_DNA"/>
</dbReference>
<dbReference type="HOGENOM" id="CLU_3169253_0_0_5"/>
<dbReference type="AlphaFoldDB" id="D5QIR7"/>
<accession>D5QIR7</accession>
<proteinExistence type="predicted"/>
<name>D5QIR7_NOVHA</name>
<sequence length="47" mass="5330">MTDGTGRTRRTGQGLLCYALFHGYALPCPVMFRHDIPATPHRDTREI</sequence>
<evidence type="ECO:0000313" key="1">
    <source>
        <dbReference type="EMBL" id="EFG83062.1"/>
    </source>
</evidence>